<dbReference type="GO" id="GO:0004747">
    <property type="term" value="F:ribokinase activity"/>
    <property type="evidence" value="ECO:0007669"/>
    <property type="project" value="UniProtKB-UniRule"/>
</dbReference>
<dbReference type="GO" id="GO:0005524">
    <property type="term" value="F:ATP binding"/>
    <property type="evidence" value="ECO:0007669"/>
    <property type="project" value="UniProtKB-UniRule"/>
</dbReference>
<dbReference type="PANTHER" id="PTHR10584:SF166">
    <property type="entry name" value="RIBOKINASE"/>
    <property type="match status" value="1"/>
</dbReference>
<dbReference type="VEuPathDB" id="FungiDB:HCDG_04687"/>
<evidence type="ECO:0000259" key="14">
    <source>
        <dbReference type="Pfam" id="PF00294"/>
    </source>
</evidence>
<dbReference type="eggNOG" id="KOG2855">
    <property type="taxonomic scope" value="Eukaryota"/>
</dbReference>
<evidence type="ECO:0000256" key="13">
    <source>
        <dbReference type="SAM" id="MobiDB-lite"/>
    </source>
</evidence>
<feature type="binding site" evidence="12">
    <location>
        <position position="242"/>
    </location>
    <ligand>
        <name>ATP</name>
        <dbReference type="ChEBI" id="CHEBI:30616"/>
    </ligand>
</feature>
<comment type="subunit">
    <text evidence="12">Homodimer.</text>
</comment>
<comment type="function">
    <text evidence="12">Catalyzes the phosphorylation of ribose at O-5 in a reaction requiring ATP and magnesium. The resulting D-ribose-5-phosphate can then be used either for sythesis of nucleotides, histidine, and tryptophan, or as a component of the pentose phosphate pathway.</text>
</comment>
<dbReference type="PROSITE" id="PS00584">
    <property type="entry name" value="PFKB_KINASES_2"/>
    <property type="match status" value="1"/>
</dbReference>
<dbReference type="InterPro" id="IPR029056">
    <property type="entry name" value="Ribokinase-like"/>
</dbReference>
<accession>C6HFG4</accession>
<evidence type="ECO:0000256" key="10">
    <source>
        <dbReference type="ARBA" id="ARBA00022958"/>
    </source>
</evidence>
<comment type="activity regulation">
    <text evidence="12">Activated by a monovalent cation that binds near, but not in, the active site. The most likely occupant of the site in vivo is potassium. Ion binding induces a conformational change that may alter substrate affinity.</text>
</comment>
<reference evidence="16" key="1">
    <citation type="submission" date="2009-05" db="EMBL/GenBank/DDBJ databases">
        <title>The genome sequence of Ajellomyces capsulatus strain H143.</title>
        <authorList>
            <person name="Champion M."/>
            <person name="Cuomo C.A."/>
            <person name="Ma L.-J."/>
            <person name="Henn M.R."/>
            <person name="Sil A."/>
            <person name="Goldman B."/>
            <person name="Young S.K."/>
            <person name="Kodira C.D."/>
            <person name="Zeng Q."/>
            <person name="Koehrsen M."/>
            <person name="Alvarado L."/>
            <person name="Berlin A.M."/>
            <person name="Borenstein D."/>
            <person name="Chen Z."/>
            <person name="Engels R."/>
            <person name="Freedman E."/>
            <person name="Gellesch M."/>
            <person name="Goldberg J."/>
            <person name="Griggs A."/>
            <person name="Gujja S."/>
            <person name="Heiman D.I."/>
            <person name="Hepburn T.A."/>
            <person name="Howarth C."/>
            <person name="Jen D."/>
            <person name="Larson L."/>
            <person name="Lewis B."/>
            <person name="Mehta T."/>
            <person name="Park D."/>
            <person name="Pearson M."/>
            <person name="Roberts A."/>
            <person name="Saif S."/>
            <person name="Shea T.D."/>
            <person name="Shenoy N."/>
            <person name="Sisk P."/>
            <person name="Stolte C."/>
            <person name="Sykes S."/>
            <person name="Walk T."/>
            <person name="White J."/>
            <person name="Yandava C."/>
            <person name="Klein B."/>
            <person name="McEwen J.G."/>
            <person name="Puccia R."/>
            <person name="Goldman G.H."/>
            <person name="Felipe M.S."/>
            <person name="Nino-Vega G."/>
            <person name="San-Blas G."/>
            <person name="Taylor J.W."/>
            <person name="Mendoza L."/>
            <person name="Galagan J.E."/>
            <person name="Nusbaum C."/>
            <person name="Birren B.W."/>
        </authorList>
    </citation>
    <scope>NUCLEOTIDE SEQUENCE [LARGE SCALE GENOMIC DNA]</scope>
    <source>
        <strain evidence="16">H143</strain>
    </source>
</reference>
<dbReference type="InterPro" id="IPR011877">
    <property type="entry name" value="Ribokinase"/>
</dbReference>
<protein>
    <recommendedName>
        <fullName evidence="3 12">Ribokinase</fullName>
        <shortName evidence="12">RK</shortName>
        <ecNumber evidence="2 12">2.7.1.15</ecNumber>
    </recommendedName>
</protein>
<dbReference type="AlphaFoldDB" id="C6HFG4"/>
<feature type="binding site" evidence="12">
    <location>
        <position position="345"/>
    </location>
    <ligand>
        <name>substrate</name>
    </ligand>
</feature>
<feature type="binding site" evidence="12">
    <location>
        <begin position="40"/>
        <end position="44"/>
    </location>
    <ligand>
        <name>substrate</name>
    </ligand>
</feature>
<dbReference type="HAMAP" id="MF_01987">
    <property type="entry name" value="Ribokinase"/>
    <property type="match status" value="1"/>
</dbReference>
<comment type="caution">
    <text evidence="12">Lacks conserved residue(s) required for the propagation of feature annotation.</text>
</comment>
<dbReference type="UniPathway" id="UPA00916">
    <property type="reaction ID" value="UER00889"/>
</dbReference>
<keyword evidence="4 12" id="KW-0808">Transferase</keyword>
<keyword evidence="7 12" id="KW-0418">Kinase</keyword>
<feature type="active site" description="Proton acceptor" evidence="12">
    <location>
        <position position="345"/>
    </location>
</feature>
<comment type="pathway">
    <text evidence="12">Carbohydrate metabolism; D-ribose degradation; D-ribose 5-phosphate from beta-D-ribopyranose: step 2/2.</text>
</comment>
<evidence type="ECO:0000256" key="8">
    <source>
        <dbReference type="ARBA" id="ARBA00022840"/>
    </source>
</evidence>
<dbReference type="EMBL" id="GG692424">
    <property type="protein sequence ID" value="EER41041.1"/>
    <property type="molecule type" value="Genomic_DNA"/>
</dbReference>
<dbReference type="GO" id="GO:0019303">
    <property type="term" value="P:D-ribose catabolic process"/>
    <property type="evidence" value="ECO:0007669"/>
    <property type="project" value="UniProtKB-UniRule"/>
</dbReference>
<dbReference type="CDD" id="cd01174">
    <property type="entry name" value="ribokinase"/>
    <property type="match status" value="1"/>
</dbReference>
<feature type="compositionally biased region" description="Low complexity" evidence="13">
    <location>
        <begin position="55"/>
        <end position="81"/>
    </location>
</feature>
<dbReference type="GO" id="GO:0005634">
    <property type="term" value="C:nucleus"/>
    <property type="evidence" value="ECO:0007669"/>
    <property type="project" value="UniProtKB-SubCell"/>
</dbReference>
<proteinExistence type="inferred from homology"/>
<evidence type="ECO:0000256" key="3">
    <source>
        <dbReference type="ARBA" id="ARBA00016943"/>
    </source>
</evidence>
<dbReference type="InterPro" id="IPR011611">
    <property type="entry name" value="PfkB_dom"/>
</dbReference>
<feature type="domain" description="Carbohydrate kinase PfkB" evidence="14">
    <location>
        <begin position="7"/>
        <end position="150"/>
    </location>
</feature>
<sequence length="556" mass="59150">MAPAIRIIGSLNVDMVSVTPRFPSPGETLTSTSFSIHAGGKGANQAVACGRLSRPKPTTTTTITPSSTAAAAAGTSPPATDPTSIHVEMLGATGQLDAYFRTHLQPTLHGAGVHTARIRQTADAHTGVAVIIVDSAAGGENRILYCPGANYAGMQCAPDVLQLALSLAPRVPDVLVLQAEIPVETVVGILRGVGAWRGRRGKGEKEEAEAWAEVEVVFNPAPAPEGGLPADVYAAVDHLVMNETECESMAPAGMLGESQGTAATSRERRDRVARHFHALGVRHMIVTLGAKGVWYSAGDAGRDVQGAERGQGAGVGDGDGGWVRFVGEVPAARVERVVDTTAAGDTFVGGYSVQIARWKEARRAAGRDGEELTVEERRERYGPAMERAVRWATKASARLPGKPVKHVEDDTTMFNRGGLNAYSFSDTDDNYRASSKEDSSMKLSLERAVFHTATLQCGGIILISDPRAAALQVVKLLYYIAGLRDAVMLSSTIYSDPSLSKMIMHHPMTASDLAGETTATADTEKDGRSKVWTGKRRRCTRKEDLRLMALKKDLLG</sequence>
<evidence type="ECO:0000313" key="15">
    <source>
        <dbReference type="EMBL" id="EER41041.1"/>
    </source>
</evidence>
<dbReference type="Gene3D" id="3.40.1190.20">
    <property type="match status" value="1"/>
</dbReference>
<keyword evidence="12" id="KW-0963">Cytoplasm</keyword>
<keyword evidence="12" id="KW-0539">Nucleus</keyword>
<comment type="catalytic activity">
    <reaction evidence="12">
        <text>D-ribose + ATP = D-ribose 5-phosphate + ADP + H(+)</text>
        <dbReference type="Rhea" id="RHEA:13697"/>
        <dbReference type="ChEBI" id="CHEBI:15378"/>
        <dbReference type="ChEBI" id="CHEBI:30616"/>
        <dbReference type="ChEBI" id="CHEBI:47013"/>
        <dbReference type="ChEBI" id="CHEBI:78346"/>
        <dbReference type="ChEBI" id="CHEBI:456216"/>
        <dbReference type="EC" id="2.7.1.15"/>
    </reaction>
</comment>
<dbReference type="OrthoDB" id="415590at2759"/>
<name>C6HFG4_AJECH</name>
<keyword evidence="6 12" id="KW-0547">Nucleotide-binding</keyword>
<dbReference type="InterPro" id="IPR002139">
    <property type="entry name" value="Ribo/fructo_kinase"/>
</dbReference>
<feature type="domain" description="Carbohydrate kinase PfkB" evidence="14">
    <location>
        <begin position="229"/>
        <end position="364"/>
    </location>
</feature>
<dbReference type="PANTHER" id="PTHR10584">
    <property type="entry name" value="SUGAR KINASE"/>
    <property type="match status" value="1"/>
</dbReference>
<gene>
    <name evidence="15" type="ORF">HCDG_04687</name>
</gene>
<keyword evidence="5 12" id="KW-0479">Metal-binding</keyword>
<dbReference type="Pfam" id="PF00294">
    <property type="entry name" value="PfkB"/>
    <property type="match status" value="2"/>
</dbReference>
<dbReference type="PRINTS" id="PR00990">
    <property type="entry name" value="RIBOKINASE"/>
</dbReference>
<dbReference type="SUPFAM" id="SSF53613">
    <property type="entry name" value="Ribokinase-like"/>
    <property type="match status" value="1"/>
</dbReference>
<feature type="region of interest" description="Disordered" evidence="13">
    <location>
        <begin position="52"/>
        <end position="81"/>
    </location>
</feature>
<keyword evidence="10 12" id="KW-0630">Potassium</keyword>
<dbReference type="GO" id="GO:0046872">
    <property type="term" value="F:metal ion binding"/>
    <property type="evidence" value="ECO:0007669"/>
    <property type="project" value="UniProtKB-KW"/>
</dbReference>
<evidence type="ECO:0000256" key="11">
    <source>
        <dbReference type="ARBA" id="ARBA00023277"/>
    </source>
</evidence>
<feature type="binding site" evidence="12">
    <location>
        <begin position="287"/>
        <end position="292"/>
    </location>
    <ligand>
        <name>ATP</name>
        <dbReference type="ChEBI" id="CHEBI:30616"/>
    </ligand>
</feature>
<evidence type="ECO:0000256" key="1">
    <source>
        <dbReference type="ARBA" id="ARBA00005380"/>
    </source>
</evidence>
<dbReference type="EC" id="2.7.1.15" evidence="2 12"/>
<evidence type="ECO:0000256" key="6">
    <source>
        <dbReference type="ARBA" id="ARBA00022741"/>
    </source>
</evidence>
<organism evidence="15 16">
    <name type="scientific">Ajellomyces capsulatus (strain H143)</name>
    <name type="common">Darling's disease fungus</name>
    <name type="synonym">Histoplasma capsulatum</name>
    <dbReference type="NCBI Taxonomy" id="544712"/>
    <lineage>
        <taxon>Eukaryota</taxon>
        <taxon>Fungi</taxon>
        <taxon>Dikarya</taxon>
        <taxon>Ascomycota</taxon>
        <taxon>Pezizomycotina</taxon>
        <taxon>Eurotiomycetes</taxon>
        <taxon>Eurotiomycetidae</taxon>
        <taxon>Onygenales</taxon>
        <taxon>Ajellomycetaceae</taxon>
        <taxon>Histoplasma</taxon>
    </lineage>
</organism>
<feature type="binding site" evidence="12">
    <location>
        <position position="180"/>
    </location>
    <ligand>
        <name>substrate</name>
    </ligand>
</feature>
<feature type="binding site" evidence="12">
    <location>
        <position position="399"/>
    </location>
    <ligand>
        <name>K(+)</name>
        <dbReference type="ChEBI" id="CHEBI:29103"/>
    </ligand>
</feature>
<comment type="similarity">
    <text evidence="1">Belongs to the carbohydrate kinase pfkB family.</text>
</comment>
<dbReference type="Proteomes" id="UP000002624">
    <property type="component" value="Unassembled WGS sequence"/>
</dbReference>
<feature type="binding site" evidence="12">
    <location>
        <position position="402"/>
    </location>
    <ligand>
        <name>K(+)</name>
        <dbReference type="ChEBI" id="CHEBI:29103"/>
    </ligand>
</feature>
<feature type="binding site" evidence="12">
    <location>
        <begin position="12"/>
        <end position="14"/>
    </location>
    <ligand>
        <name>substrate</name>
    </ligand>
</feature>
<evidence type="ECO:0000256" key="12">
    <source>
        <dbReference type="HAMAP-Rule" id="MF_03215"/>
    </source>
</evidence>
<evidence type="ECO:0000256" key="2">
    <source>
        <dbReference type="ARBA" id="ARBA00012035"/>
    </source>
</evidence>
<comment type="similarity">
    <text evidence="12">Belongs to the carbohydrate kinase PfkB family. Ribokinase subfamily.</text>
</comment>
<dbReference type="HOGENOM" id="CLU_027634_2_0_1"/>
<dbReference type="InterPro" id="IPR002173">
    <property type="entry name" value="Carboh/pur_kinase_PfkB_CS"/>
</dbReference>
<dbReference type="GO" id="GO:0005737">
    <property type="term" value="C:cytoplasm"/>
    <property type="evidence" value="ECO:0007669"/>
    <property type="project" value="UniProtKB-SubCell"/>
</dbReference>
<dbReference type="OMA" id="DIVLIQQ"/>
<keyword evidence="9 12" id="KW-0460">Magnesium</keyword>
<dbReference type="STRING" id="544712.C6HFG4"/>
<evidence type="ECO:0000256" key="5">
    <source>
        <dbReference type="ARBA" id="ARBA00022723"/>
    </source>
</evidence>
<feature type="binding site" evidence="12">
    <location>
        <position position="339"/>
    </location>
    <ligand>
        <name>K(+)</name>
        <dbReference type="ChEBI" id="CHEBI:29103"/>
    </ligand>
</feature>
<feature type="binding site" evidence="12">
    <location>
        <begin position="344"/>
        <end position="345"/>
    </location>
    <ligand>
        <name>ATP</name>
        <dbReference type="ChEBI" id="CHEBI:30616"/>
    </ligand>
</feature>
<evidence type="ECO:0000256" key="9">
    <source>
        <dbReference type="ARBA" id="ARBA00022842"/>
    </source>
</evidence>
<keyword evidence="8 12" id="KW-0067">ATP-binding</keyword>
<keyword evidence="11 12" id="KW-0119">Carbohydrate metabolism</keyword>
<feature type="binding site" evidence="12">
    <location>
        <position position="341"/>
    </location>
    <ligand>
        <name>K(+)</name>
        <dbReference type="ChEBI" id="CHEBI:29103"/>
    </ligand>
</feature>
<comment type="cofactor">
    <cofactor evidence="12">
        <name>Mg(2+)</name>
        <dbReference type="ChEBI" id="CHEBI:18420"/>
    </cofactor>
    <text evidence="12">Requires a divalent cation, most likely magnesium in vivo, as an electrophilic catalyst to aid phosphoryl group transfer. It is the chelate of the metal and the nucleotide that is the actual substrate.</text>
</comment>
<evidence type="ECO:0000256" key="7">
    <source>
        <dbReference type="ARBA" id="ARBA00022777"/>
    </source>
</evidence>
<comment type="subcellular location">
    <subcellularLocation>
        <location evidence="12">Cytoplasm</location>
    </subcellularLocation>
    <subcellularLocation>
        <location evidence="12">Nucleus</location>
    </subcellularLocation>
</comment>
<evidence type="ECO:0000256" key="4">
    <source>
        <dbReference type="ARBA" id="ARBA00022679"/>
    </source>
</evidence>
<evidence type="ECO:0000313" key="16">
    <source>
        <dbReference type="Proteomes" id="UP000002624"/>
    </source>
</evidence>